<evidence type="ECO:0000313" key="2">
    <source>
        <dbReference type="Proteomes" id="UP001385951"/>
    </source>
</evidence>
<organism evidence="1 2">
    <name type="scientific">Cerrena zonata</name>
    <dbReference type="NCBI Taxonomy" id="2478898"/>
    <lineage>
        <taxon>Eukaryota</taxon>
        <taxon>Fungi</taxon>
        <taxon>Dikarya</taxon>
        <taxon>Basidiomycota</taxon>
        <taxon>Agaricomycotina</taxon>
        <taxon>Agaricomycetes</taxon>
        <taxon>Polyporales</taxon>
        <taxon>Cerrenaceae</taxon>
        <taxon>Cerrena</taxon>
    </lineage>
</organism>
<evidence type="ECO:0000313" key="1">
    <source>
        <dbReference type="EMBL" id="KAK7691575.1"/>
    </source>
</evidence>
<gene>
    <name evidence="1" type="ORF">QCA50_004974</name>
</gene>
<reference evidence="1 2" key="1">
    <citation type="submission" date="2022-09" db="EMBL/GenBank/DDBJ databases">
        <authorList>
            <person name="Palmer J.M."/>
        </authorList>
    </citation>
    <scope>NUCLEOTIDE SEQUENCE [LARGE SCALE GENOMIC DNA]</scope>
    <source>
        <strain evidence="1 2">DSM 7382</strain>
    </source>
</reference>
<accession>A0AAW0GE79</accession>
<dbReference type="Proteomes" id="UP001385951">
    <property type="component" value="Unassembled WGS sequence"/>
</dbReference>
<proteinExistence type="predicted"/>
<sequence length="113" mass="12851">MKRRLLLISSTVLDSSYETKFKKAQLILEDEVIISRYSGHHADASFGKMRKTDSDGSGSLQVQPAFIQPTMHKDKNHLKANQATPRHDLVKLLRQQMINDPSLSSFLITRQQS</sequence>
<name>A0AAW0GE79_9APHY</name>
<keyword evidence="2" id="KW-1185">Reference proteome</keyword>
<protein>
    <submittedName>
        <fullName evidence="1">Uncharacterized protein</fullName>
    </submittedName>
</protein>
<comment type="caution">
    <text evidence="1">The sequence shown here is derived from an EMBL/GenBank/DDBJ whole genome shotgun (WGS) entry which is preliminary data.</text>
</comment>
<dbReference type="AlphaFoldDB" id="A0AAW0GE79"/>
<dbReference type="EMBL" id="JASBNA010000005">
    <property type="protein sequence ID" value="KAK7691575.1"/>
    <property type="molecule type" value="Genomic_DNA"/>
</dbReference>